<dbReference type="OrthoDB" id="2524554at2759"/>
<sequence length="569" mass="62432">MDSQFKTHASAKSLSFVVGDNQIEPERDTLKHDLRRCNDRGFTVEHWGGIAAIGIFNSQRSSSSQWRPPDISPKSNQFSPYDQNFAGPTLTTFDVFRRFAQYTIVGVLLVGFTTCTAFGATHMWVEKVELAVDDDEDLRRWGWTEEAESWSGGEHGGTDPALGFKARHAVRSAWIAQHWGTGAQVASTGGLSGKASASGGIHAVHAGLEYAHDFLNIAISHALNFSTSPHLRPRTIPDLLTRHANILERMANRNALFEARSNYEKVWANLPDRAPNAERVAWKLGDLCSRLGDGTEALQWWSRTLHLIGEGQDMYPIGDLRFPKGLPQSPYSQRTLASVILSLSAHYAQSDLLSQARTVEEHNITLLQAAGQIPVASPTISPPQRLHQLFMIHRLSLLSIHMAEVLYAQKQDPKKSLDFLQNAAKASEMVALTLSGLPLTHSDAPGSAIPHAPTPEAQLLSLFSKSHTMRKPASSLLRDAKRSAVEAWNLAGIVLEGSSSKDSDGRSVERALECYERALGWAGVSANPHGGIPQAGEGVLESEWKAIWTNYIRVRDAVRARTKPSGGKQ</sequence>
<dbReference type="Proteomes" id="UP000294933">
    <property type="component" value="Unassembled WGS sequence"/>
</dbReference>
<protein>
    <submittedName>
        <fullName evidence="1">Uncharacterized protein</fullName>
    </submittedName>
</protein>
<dbReference type="VEuPathDB" id="FungiDB:BD410DRAFT_812479"/>
<proteinExistence type="predicted"/>
<evidence type="ECO:0000313" key="2">
    <source>
        <dbReference type="Proteomes" id="UP000294933"/>
    </source>
</evidence>
<dbReference type="EMBL" id="ML170159">
    <property type="protein sequence ID" value="TDL27471.1"/>
    <property type="molecule type" value="Genomic_DNA"/>
</dbReference>
<reference evidence="1 2" key="1">
    <citation type="submission" date="2018-06" db="EMBL/GenBank/DDBJ databases">
        <title>A transcriptomic atlas of mushroom development highlights an independent origin of complex multicellularity.</title>
        <authorList>
            <consortium name="DOE Joint Genome Institute"/>
            <person name="Krizsan K."/>
            <person name="Almasi E."/>
            <person name="Merenyi Z."/>
            <person name="Sahu N."/>
            <person name="Viragh M."/>
            <person name="Koszo T."/>
            <person name="Mondo S."/>
            <person name="Kiss B."/>
            <person name="Balint B."/>
            <person name="Kues U."/>
            <person name="Barry K."/>
            <person name="Hegedus J.C."/>
            <person name="Henrissat B."/>
            <person name="Johnson J."/>
            <person name="Lipzen A."/>
            <person name="Ohm R."/>
            <person name="Nagy I."/>
            <person name="Pangilinan J."/>
            <person name="Yan J."/>
            <person name="Xiong Y."/>
            <person name="Grigoriev I.V."/>
            <person name="Hibbett D.S."/>
            <person name="Nagy L.G."/>
        </authorList>
    </citation>
    <scope>NUCLEOTIDE SEQUENCE [LARGE SCALE GENOMIC DNA]</scope>
    <source>
        <strain evidence="1 2">SZMC22713</strain>
    </source>
</reference>
<gene>
    <name evidence="1" type="ORF">BD410DRAFT_812479</name>
</gene>
<accession>A0A4Y7QJS1</accession>
<name>A0A4Y7QJS1_9AGAM</name>
<organism evidence="1 2">
    <name type="scientific">Rickenella mellea</name>
    <dbReference type="NCBI Taxonomy" id="50990"/>
    <lineage>
        <taxon>Eukaryota</taxon>
        <taxon>Fungi</taxon>
        <taxon>Dikarya</taxon>
        <taxon>Basidiomycota</taxon>
        <taxon>Agaricomycotina</taxon>
        <taxon>Agaricomycetes</taxon>
        <taxon>Hymenochaetales</taxon>
        <taxon>Rickenellaceae</taxon>
        <taxon>Rickenella</taxon>
    </lineage>
</organism>
<evidence type="ECO:0000313" key="1">
    <source>
        <dbReference type="EMBL" id="TDL27471.1"/>
    </source>
</evidence>
<dbReference type="AlphaFoldDB" id="A0A4Y7QJS1"/>
<keyword evidence="2" id="KW-1185">Reference proteome</keyword>